<accession>A0A1J1HQG5</accession>
<name>A0A1J1HQG5_9DIPT</name>
<evidence type="ECO:0000313" key="1">
    <source>
        <dbReference type="EMBL" id="CRK90304.1"/>
    </source>
</evidence>
<sequence>MEIKGNVYVTLLITEKVEKGNFVWQVPEILKLIARYEKVYVNQNISHSVNECRQDNEYSRFYFMEIFALVSPKERQFCTAIKIKIHHAALQNKQKETFSQQDKHRQI</sequence>
<keyword evidence="2" id="KW-1185">Reference proteome</keyword>
<reference evidence="1 2" key="1">
    <citation type="submission" date="2015-04" db="EMBL/GenBank/DDBJ databases">
        <authorList>
            <person name="Syromyatnikov M.Y."/>
            <person name="Popov V.N."/>
        </authorList>
    </citation>
    <scope>NUCLEOTIDE SEQUENCE [LARGE SCALE GENOMIC DNA]</scope>
</reference>
<dbReference type="AlphaFoldDB" id="A0A1J1HQG5"/>
<gene>
    <name evidence="1" type="ORF">CLUMA_CG004086</name>
</gene>
<proteinExistence type="predicted"/>
<evidence type="ECO:0000313" key="2">
    <source>
        <dbReference type="Proteomes" id="UP000183832"/>
    </source>
</evidence>
<dbReference type="Proteomes" id="UP000183832">
    <property type="component" value="Unassembled WGS sequence"/>
</dbReference>
<dbReference type="EMBL" id="CVRI01000018">
    <property type="protein sequence ID" value="CRK90304.1"/>
    <property type="molecule type" value="Genomic_DNA"/>
</dbReference>
<organism evidence="1 2">
    <name type="scientific">Clunio marinus</name>
    <dbReference type="NCBI Taxonomy" id="568069"/>
    <lineage>
        <taxon>Eukaryota</taxon>
        <taxon>Metazoa</taxon>
        <taxon>Ecdysozoa</taxon>
        <taxon>Arthropoda</taxon>
        <taxon>Hexapoda</taxon>
        <taxon>Insecta</taxon>
        <taxon>Pterygota</taxon>
        <taxon>Neoptera</taxon>
        <taxon>Endopterygota</taxon>
        <taxon>Diptera</taxon>
        <taxon>Nematocera</taxon>
        <taxon>Chironomoidea</taxon>
        <taxon>Chironomidae</taxon>
        <taxon>Clunio</taxon>
    </lineage>
</organism>
<protein>
    <submittedName>
        <fullName evidence="1">CLUMA_CG004086, isoform A</fullName>
    </submittedName>
</protein>